<dbReference type="Pfam" id="PF00188">
    <property type="entry name" value="CAP"/>
    <property type="match status" value="1"/>
</dbReference>
<dbReference type="InterPro" id="IPR035940">
    <property type="entry name" value="CAP_sf"/>
</dbReference>
<accession>A0ABR2VXL9</accession>
<sequence length="234" mass="26507">MTVEYLRTIRLIPMIRISIWLLFICVVLAGPQEQLDLVNKERRIAGAKPLQLDSRLVECAQLHTDYQVRVRKMTHDEPGRPLEVRVDAVNVVWANIGENVANGYQNDEEVVRNWMESPGHRQNILNPQFTHLGVGFSSTGYYWTQVFARISGPSKPYLAGGQEDNNDLSDRDKTKSHPTASNKEKAVSVDGKVHTPLKSDFLGSRLGRDSGIFSSKRRSRRKQLTNLRGINNTL</sequence>
<dbReference type="Gene3D" id="3.40.33.10">
    <property type="entry name" value="CAP"/>
    <property type="match status" value="1"/>
</dbReference>
<evidence type="ECO:0000256" key="1">
    <source>
        <dbReference type="SAM" id="MobiDB-lite"/>
    </source>
</evidence>
<feature type="signal peptide" evidence="2">
    <location>
        <begin position="1"/>
        <end position="29"/>
    </location>
</feature>
<comment type="caution">
    <text evidence="4">The sequence shown here is derived from an EMBL/GenBank/DDBJ whole genome shotgun (WGS) entry which is preliminary data.</text>
</comment>
<feature type="chain" id="PRO_5046853537" description="SCP domain-containing protein" evidence="2">
    <location>
        <begin position="30"/>
        <end position="234"/>
    </location>
</feature>
<keyword evidence="2" id="KW-0732">Signal</keyword>
<dbReference type="Proteomes" id="UP001479436">
    <property type="component" value="Unassembled WGS sequence"/>
</dbReference>
<feature type="region of interest" description="Disordered" evidence="1">
    <location>
        <begin position="212"/>
        <end position="234"/>
    </location>
</feature>
<evidence type="ECO:0000259" key="3">
    <source>
        <dbReference type="Pfam" id="PF00188"/>
    </source>
</evidence>
<evidence type="ECO:0000313" key="5">
    <source>
        <dbReference type="Proteomes" id="UP001479436"/>
    </source>
</evidence>
<name>A0ABR2VXL9_9FUNG</name>
<keyword evidence="5" id="KW-1185">Reference proteome</keyword>
<feature type="compositionally biased region" description="Basic and acidic residues" evidence="1">
    <location>
        <begin position="182"/>
        <end position="192"/>
    </location>
</feature>
<evidence type="ECO:0000256" key="2">
    <source>
        <dbReference type="SAM" id="SignalP"/>
    </source>
</evidence>
<protein>
    <recommendedName>
        <fullName evidence="3">SCP domain-containing protein</fullName>
    </recommendedName>
</protein>
<gene>
    <name evidence="4" type="ORF">K7432_009080</name>
</gene>
<proteinExistence type="predicted"/>
<evidence type="ECO:0000313" key="4">
    <source>
        <dbReference type="EMBL" id="KAK9709367.1"/>
    </source>
</evidence>
<dbReference type="InterPro" id="IPR014044">
    <property type="entry name" value="CAP_dom"/>
</dbReference>
<feature type="domain" description="SCP" evidence="3">
    <location>
        <begin position="35"/>
        <end position="147"/>
    </location>
</feature>
<reference evidence="4 5" key="1">
    <citation type="submission" date="2023-04" db="EMBL/GenBank/DDBJ databases">
        <title>Genome of Basidiobolus ranarum AG-B5.</title>
        <authorList>
            <person name="Stajich J.E."/>
            <person name="Carter-House D."/>
            <person name="Gryganskyi A."/>
        </authorList>
    </citation>
    <scope>NUCLEOTIDE SEQUENCE [LARGE SCALE GENOMIC DNA]</scope>
    <source>
        <strain evidence="4 5">AG-B5</strain>
    </source>
</reference>
<feature type="region of interest" description="Disordered" evidence="1">
    <location>
        <begin position="157"/>
        <end position="192"/>
    </location>
</feature>
<feature type="compositionally biased region" description="Polar residues" evidence="1">
    <location>
        <begin position="224"/>
        <end position="234"/>
    </location>
</feature>
<dbReference type="EMBL" id="JASJQH010007414">
    <property type="protein sequence ID" value="KAK9709367.1"/>
    <property type="molecule type" value="Genomic_DNA"/>
</dbReference>
<dbReference type="SUPFAM" id="SSF55797">
    <property type="entry name" value="PR-1-like"/>
    <property type="match status" value="1"/>
</dbReference>
<dbReference type="CDD" id="cd05379">
    <property type="entry name" value="CAP_bacterial"/>
    <property type="match status" value="1"/>
</dbReference>
<dbReference type="PANTHER" id="PTHR31157:SF1">
    <property type="entry name" value="SCP DOMAIN-CONTAINING PROTEIN"/>
    <property type="match status" value="1"/>
</dbReference>
<organism evidence="4 5">
    <name type="scientific">Basidiobolus ranarum</name>
    <dbReference type="NCBI Taxonomy" id="34480"/>
    <lineage>
        <taxon>Eukaryota</taxon>
        <taxon>Fungi</taxon>
        <taxon>Fungi incertae sedis</taxon>
        <taxon>Zoopagomycota</taxon>
        <taxon>Entomophthoromycotina</taxon>
        <taxon>Basidiobolomycetes</taxon>
        <taxon>Basidiobolales</taxon>
        <taxon>Basidiobolaceae</taxon>
        <taxon>Basidiobolus</taxon>
    </lineage>
</organism>
<dbReference type="PANTHER" id="PTHR31157">
    <property type="entry name" value="SCP DOMAIN-CONTAINING PROTEIN"/>
    <property type="match status" value="1"/>
</dbReference>